<name>A0A0H2RP35_9AGAM</name>
<evidence type="ECO:0008006" key="3">
    <source>
        <dbReference type="Google" id="ProtNLM"/>
    </source>
</evidence>
<dbReference type="AlphaFoldDB" id="A0A0H2RP35"/>
<gene>
    <name evidence="1" type="ORF">SCHPADRAFT_940274</name>
</gene>
<evidence type="ECO:0000313" key="1">
    <source>
        <dbReference type="EMBL" id="KLO13614.1"/>
    </source>
</evidence>
<proteinExistence type="predicted"/>
<protein>
    <recommendedName>
        <fullName evidence="3">BTB domain-containing protein</fullName>
    </recommendedName>
</protein>
<reference evidence="1 2" key="1">
    <citation type="submission" date="2015-04" db="EMBL/GenBank/DDBJ databases">
        <title>Complete genome sequence of Schizopora paradoxa KUC8140, a cosmopolitan wood degrader in East Asia.</title>
        <authorList>
            <consortium name="DOE Joint Genome Institute"/>
            <person name="Min B."/>
            <person name="Park H."/>
            <person name="Jang Y."/>
            <person name="Kim J.-J."/>
            <person name="Kim K.H."/>
            <person name="Pangilinan J."/>
            <person name="Lipzen A."/>
            <person name="Riley R."/>
            <person name="Grigoriev I.V."/>
            <person name="Spatafora J.W."/>
            <person name="Choi I.-G."/>
        </authorList>
    </citation>
    <scope>NUCLEOTIDE SEQUENCE [LARGE SCALE GENOMIC DNA]</scope>
    <source>
        <strain evidence="1 2">KUC8140</strain>
    </source>
</reference>
<accession>A0A0H2RP35</accession>
<dbReference type="InParanoid" id="A0A0H2RP35"/>
<keyword evidence="2" id="KW-1185">Reference proteome</keyword>
<organism evidence="1 2">
    <name type="scientific">Schizopora paradoxa</name>
    <dbReference type="NCBI Taxonomy" id="27342"/>
    <lineage>
        <taxon>Eukaryota</taxon>
        <taxon>Fungi</taxon>
        <taxon>Dikarya</taxon>
        <taxon>Basidiomycota</taxon>
        <taxon>Agaricomycotina</taxon>
        <taxon>Agaricomycetes</taxon>
        <taxon>Hymenochaetales</taxon>
        <taxon>Schizoporaceae</taxon>
        <taxon>Schizopora</taxon>
    </lineage>
</organism>
<dbReference type="EMBL" id="KQ085957">
    <property type="protein sequence ID" value="KLO13614.1"/>
    <property type="molecule type" value="Genomic_DNA"/>
</dbReference>
<dbReference type="OrthoDB" id="3268787at2759"/>
<sequence>MAKSTVIHRGEETFLKHKTLWLPRGDVVLAAASSSDARQWVIFRVQQAVLSRESQVFCDMFAFVDESTASNGGDDVIEDLPLIRMHDSLEDLEILLSHLNSPSNVALIRPRRPDFPVKSLPLLRIADKYDLNSMGIIKASIIARLRSDWPTTPEVWDIVDELAEKVIRTRETCTVDTWPEEVLPEPVSAAILALELGVDDVLPAIFYEVHRCNPTVDWDRMVEKGWVFQLAKRGARWDKATTQILQIRDVIREEGERKIIALMSNMYRLTEVHRNMGLPRSCVIRKCFLPNDEGYPAIIRSMVKEVLTSSQDWLRTLRSGVLQLRCEELGACDHCASRLDGKVREGRTELWKFLKETVASSSQYY</sequence>
<dbReference type="STRING" id="27342.A0A0H2RP35"/>
<dbReference type="Proteomes" id="UP000053477">
    <property type="component" value="Unassembled WGS sequence"/>
</dbReference>
<evidence type="ECO:0000313" key="2">
    <source>
        <dbReference type="Proteomes" id="UP000053477"/>
    </source>
</evidence>